<feature type="domain" description="KIB1-4 beta-propeller" evidence="1">
    <location>
        <begin position="430"/>
        <end position="683"/>
    </location>
</feature>
<dbReference type="Pfam" id="PF03478">
    <property type="entry name" value="Beta-prop_KIB1-4"/>
    <property type="match status" value="2"/>
</dbReference>
<comment type="caution">
    <text evidence="2">The sequence shown here is derived from an EMBL/GenBank/DDBJ whole genome shotgun (WGS) entry which is preliminary data.</text>
</comment>
<organism evidence="2 3">
    <name type="scientific">Rubroshorea leprosula</name>
    <dbReference type="NCBI Taxonomy" id="152421"/>
    <lineage>
        <taxon>Eukaryota</taxon>
        <taxon>Viridiplantae</taxon>
        <taxon>Streptophyta</taxon>
        <taxon>Embryophyta</taxon>
        <taxon>Tracheophyta</taxon>
        <taxon>Spermatophyta</taxon>
        <taxon>Magnoliopsida</taxon>
        <taxon>eudicotyledons</taxon>
        <taxon>Gunneridae</taxon>
        <taxon>Pentapetalae</taxon>
        <taxon>rosids</taxon>
        <taxon>malvids</taxon>
        <taxon>Malvales</taxon>
        <taxon>Dipterocarpaceae</taxon>
        <taxon>Rubroshorea</taxon>
    </lineage>
</organism>
<reference evidence="2 3" key="1">
    <citation type="journal article" date="2021" name="Commun. Biol.">
        <title>The genome of Shorea leprosula (Dipterocarpaceae) highlights the ecological relevance of drought in aseasonal tropical rainforests.</title>
        <authorList>
            <person name="Ng K.K.S."/>
            <person name="Kobayashi M.J."/>
            <person name="Fawcett J.A."/>
            <person name="Hatakeyama M."/>
            <person name="Paape T."/>
            <person name="Ng C.H."/>
            <person name="Ang C.C."/>
            <person name="Tnah L.H."/>
            <person name="Lee C.T."/>
            <person name="Nishiyama T."/>
            <person name="Sese J."/>
            <person name="O'Brien M.J."/>
            <person name="Copetti D."/>
            <person name="Mohd Noor M.I."/>
            <person name="Ong R.C."/>
            <person name="Putra M."/>
            <person name="Sireger I.Z."/>
            <person name="Indrioko S."/>
            <person name="Kosugi Y."/>
            <person name="Izuno A."/>
            <person name="Isagi Y."/>
            <person name="Lee S.L."/>
            <person name="Shimizu K.K."/>
        </authorList>
    </citation>
    <scope>NUCLEOTIDE SEQUENCE [LARGE SCALE GENOMIC DNA]</scope>
    <source>
        <strain evidence="2">214</strain>
    </source>
</reference>
<dbReference type="InterPro" id="IPR005174">
    <property type="entry name" value="KIB1-4_b-propeller"/>
</dbReference>
<evidence type="ECO:0000313" key="2">
    <source>
        <dbReference type="EMBL" id="GKV23744.1"/>
    </source>
</evidence>
<keyword evidence="3" id="KW-1185">Reference proteome</keyword>
<gene>
    <name evidence="2" type="ORF">SLEP1_g33442</name>
</gene>
<evidence type="ECO:0000259" key="1">
    <source>
        <dbReference type="Pfam" id="PF03478"/>
    </source>
</evidence>
<feature type="domain" description="KIB1-4 beta-propeller" evidence="1">
    <location>
        <begin position="41"/>
        <end position="278"/>
    </location>
</feature>
<dbReference type="EMBL" id="BPVZ01000064">
    <property type="protein sequence ID" value="GKV23744.1"/>
    <property type="molecule type" value="Genomic_DNA"/>
</dbReference>
<sequence length="699" mass="81342">MEEERQNFSAKAGPFPWLLITQYKQEHNFSIGAHGDIIKTIPELRDKRIFDYNDGWLTVHDDNGYSIFNPATSESIQFPPLSFRPDQFVSFSNLSGPPGNPDSMLILFEKNASSFIFCRIGDRQWTEQPASGDLDYKDNDGDYLISPVWCRGKLFSRTRFSLKIVEIERLVHDQFVIRLLPLRIPKFLKFYRRYSDLKMMESDGEVFIVNVALREGEWRDGSYNLEPTAVEVRRLDFSRMEWERVDRVKDRAFFLANRCHFSCPAAEPLVEESHLYFFPPTSKSFYSFNLEDQTIHVSFPFSNLPTSKCFPTWVMPRFSGETENDLVEGRKETGEISKHVAIKEEKETGIEVEGRFCELPPDILFGISRHLVLHDYTSFRGVNRMSRLAVPPIQWTSIAWDRFEFNDPLPPWLVFPQNNICNFIDPLRGQRYPMKIADFSLEEFRICYSKDGWCVILRENSMFLWNSFSKKIIWLPDMLHNCDSVVNCCFSTSPESSDCILVLGCTENGIEFDIDYIFLEDREWLNFLAFNTGDGFCLTDSNTPVFHDGTFFFLGKEGNLGVFEYFEVVDVLQNPQCPCNSFCESYLLESKGKLLSVFVGSFGEWVRIFSLDISEMVWIELQDIGNQTLYVSRFSSFSMTATTPDMRNKVYFPRFSGNNPVYYSLDSKRFHSHGTEDVLRGIYNTNELLLGAWVELKWY</sequence>
<accession>A0AAV5KGT8</accession>
<name>A0AAV5KGT8_9ROSI</name>
<dbReference type="Proteomes" id="UP001054252">
    <property type="component" value="Unassembled WGS sequence"/>
</dbReference>
<evidence type="ECO:0000313" key="3">
    <source>
        <dbReference type="Proteomes" id="UP001054252"/>
    </source>
</evidence>
<protein>
    <recommendedName>
        <fullName evidence="1">KIB1-4 beta-propeller domain-containing protein</fullName>
    </recommendedName>
</protein>
<dbReference type="PANTHER" id="PTHR33127:SF5">
    <property type="entry name" value="TRANSMEMBRANE PROTEIN"/>
    <property type="match status" value="1"/>
</dbReference>
<proteinExistence type="predicted"/>
<dbReference type="AlphaFoldDB" id="A0AAV5KGT8"/>
<dbReference type="PANTHER" id="PTHR33127">
    <property type="entry name" value="TRANSMEMBRANE PROTEIN"/>
    <property type="match status" value="1"/>
</dbReference>